<sequence>MPIDAGVRAVRAWAEMDWPVTSEQAAAMRNRLGWSESSEDARAFTTDFGLDSHDGSLGVDHGLLAEVAFRLSTLAPRGTEGEVAERSWAAFAAYEAAFTALWGRPKQHSHRGVKSDDWVLPNGAQVMLAGLDRMIKVEVESPALREMLEATDDE</sequence>
<accession>A0ABZ3C9L1</accession>
<organism evidence="1 2">
    <name type="scientific">Propioniciclava soli</name>
    <dbReference type="NCBI Taxonomy" id="2775081"/>
    <lineage>
        <taxon>Bacteria</taxon>
        <taxon>Bacillati</taxon>
        <taxon>Actinomycetota</taxon>
        <taxon>Actinomycetes</taxon>
        <taxon>Propionibacteriales</taxon>
        <taxon>Propionibacteriaceae</taxon>
        <taxon>Propioniciclava</taxon>
    </lineage>
</organism>
<reference evidence="1 2" key="1">
    <citation type="journal article" date="2023" name="Environ Microbiome">
        <title>A coral-associated actinobacterium mitigates coral bleaching under heat stress.</title>
        <authorList>
            <person name="Li J."/>
            <person name="Zou Y."/>
            <person name="Li Q."/>
            <person name="Zhang J."/>
            <person name="Bourne D.G."/>
            <person name="Lyu Y."/>
            <person name="Liu C."/>
            <person name="Zhang S."/>
        </authorList>
    </citation>
    <scope>NUCLEOTIDE SEQUENCE [LARGE SCALE GENOMIC DNA]</scope>
    <source>
        <strain evidence="1 2">SCSIO 13291</strain>
    </source>
</reference>
<protein>
    <submittedName>
        <fullName evidence="1">DUF6301 family protein</fullName>
    </submittedName>
</protein>
<keyword evidence="2" id="KW-1185">Reference proteome</keyword>
<dbReference type="Proteomes" id="UP001434337">
    <property type="component" value="Chromosome"/>
</dbReference>
<evidence type="ECO:0000313" key="1">
    <source>
        <dbReference type="EMBL" id="WZW98447.1"/>
    </source>
</evidence>
<dbReference type="InterPro" id="IPR046268">
    <property type="entry name" value="DUF6301"/>
</dbReference>
<name>A0ABZ3C9L1_9ACTN</name>
<dbReference type="Pfam" id="PF19818">
    <property type="entry name" value="DUF6301"/>
    <property type="match status" value="1"/>
</dbReference>
<dbReference type="EMBL" id="CP115965">
    <property type="protein sequence ID" value="WZW98447.1"/>
    <property type="molecule type" value="Genomic_DNA"/>
</dbReference>
<proteinExistence type="predicted"/>
<gene>
    <name evidence="1" type="ORF">PCC79_16395</name>
</gene>
<dbReference type="RefSeq" id="WP_232547013.1">
    <property type="nucleotide sequence ID" value="NZ_CP115965.1"/>
</dbReference>
<evidence type="ECO:0000313" key="2">
    <source>
        <dbReference type="Proteomes" id="UP001434337"/>
    </source>
</evidence>